<evidence type="ECO:0000256" key="4">
    <source>
        <dbReference type="ARBA" id="ARBA00023242"/>
    </source>
</evidence>
<evidence type="ECO:0000313" key="8">
    <source>
        <dbReference type="Proteomes" id="UP001497512"/>
    </source>
</evidence>
<dbReference type="InterPro" id="IPR012974">
    <property type="entry name" value="NOP58/56_N"/>
</dbReference>
<comment type="similarity">
    <text evidence="2">Belongs to the NOP5/NOP56 family.</text>
</comment>
<dbReference type="Gene3D" id="1.10.246.90">
    <property type="entry name" value="Nop domain"/>
    <property type="match status" value="1"/>
</dbReference>
<protein>
    <recommendedName>
        <fullName evidence="6">Nop domain-containing protein</fullName>
    </recommendedName>
</protein>
<dbReference type="PANTHER" id="PTHR10894:SF1">
    <property type="entry name" value="NUCLEOLAR PROTEIN 58"/>
    <property type="match status" value="1"/>
</dbReference>
<feature type="domain" description="Nop" evidence="6">
    <location>
        <begin position="280"/>
        <end position="398"/>
    </location>
</feature>
<evidence type="ECO:0000259" key="6">
    <source>
        <dbReference type="PROSITE" id="PS51358"/>
    </source>
</evidence>
<evidence type="ECO:0000256" key="3">
    <source>
        <dbReference type="ARBA" id="ARBA00022517"/>
    </source>
</evidence>
<dbReference type="InterPro" id="IPR012976">
    <property type="entry name" value="NOSIC"/>
</dbReference>
<keyword evidence="4" id="KW-0539">Nucleus</keyword>
<name>A0ABP0TAU7_9BRYO</name>
<feature type="region of interest" description="Disordered" evidence="5">
    <location>
        <begin position="528"/>
        <end position="555"/>
    </location>
</feature>
<feature type="compositionally biased region" description="Low complexity" evidence="5">
    <location>
        <begin position="530"/>
        <end position="546"/>
    </location>
</feature>
<keyword evidence="8" id="KW-1185">Reference proteome</keyword>
<dbReference type="Pfam" id="PF08156">
    <property type="entry name" value="NOP5NT"/>
    <property type="match status" value="1"/>
</dbReference>
<reference evidence="7 8" key="1">
    <citation type="submission" date="2024-02" db="EMBL/GenBank/DDBJ databases">
        <authorList>
            <consortium name="ELIXIR-Norway"/>
            <consortium name="Elixir Norway"/>
        </authorList>
    </citation>
    <scope>NUCLEOTIDE SEQUENCE [LARGE SCALE GENOMIC DNA]</scope>
</reference>
<dbReference type="Proteomes" id="UP001497512">
    <property type="component" value="Chromosome 1"/>
</dbReference>
<gene>
    <name evidence="7" type="ORF">CSSPTR1EN2_LOCUS1049</name>
</gene>
<dbReference type="Pfam" id="PF01798">
    <property type="entry name" value="Nop"/>
    <property type="match status" value="1"/>
</dbReference>
<proteinExistence type="inferred from homology"/>
<evidence type="ECO:0000256" key="5">
    <source>
        <dbReference type="SAM" id="MobiDB-lite"/>
    </source>
</evidence>
<accession>A0ABP0TAU7</accession>
<evidence type="ECO:0000256" key="2">
    <source>
        <dbReference type="ARBA" id="ARBA00009211"/>
    </source>
</evidence>
<organism evidence="7 8">
    <name type="scientific">Sphagnum troendelagicum</name>
    <dbReference type="NCBI Taxonomy" id="128251"/>
    <lineage>
        <taxon>Eukaryota</taxon>
        <taxon>Viridiplantae</taxon>
        <taxon>Streptophyta</taxon>
        <taxon>Embryophyta</taxon>
        <taxon>Bryophyta</taxon>
        <taxon>Sphagnophytina</taxon>
        <taxon>Sphagnopsida</taxon>
        <taxon>Sphagnales</taxon>
        <taxon>Sphagnaceae</taxon>
        <taxon>Sphagnum</taxon>
    </lineage>
</organism>
<dbReference type="InterPro" id="IPR002687">
    <property type="entry name" value="Nop_dom"/>
</dbReference>
<dbReference type="EMBL" id="OZ019893">
    <property type="protein sequence ID" value="CAK9190755.1"/>
    <property type="molecule type" value="Genomic_DNA"/>
</dbReference>
<evidence type="ECO:0000313" key="7">
    <source>
        <dbReference type="EMBL" id="CAK9190755.1"/>
    </source>
</evidence>
<dbReference type="SMART" id="SM00931">
    <property type="entry name" value="NOSIC"/>
    <property type="match status" value="1"/>
</dbReference>
<evidence type="ECO:0000256" key="1">
    <source>
        <dbReference type="ARBA" id="ARBA00004604"/>
    </source>
</evidence>
<dbReference type="PANTHER" id="PTHR10894">
    <property type="entry name" value="NUCLEOLAR PROTEIN 5 NUCLEOLAR PROTEIN NOP5 NOP58"/>
    <property type="match status" value="1"/>
</dbReference>
<dbReference type="InterPro" id="IPR042239">
    <property type="entry name" value="Nop_C"/>
</dbReference>
<comment type="subcellular location">
    <subcellularLocation>
        <location evidence="1">Nucleus</location>
        <location evidence="1">Nucleolus</location>
    </subcellularLocation>
</comment>
<feature type="region of interest" description="Disordered" evidence="5">
    <location>
        <begin position="474"/>
        <end position="495"/>
    </location>
</feature>
<dbReference type="Gene3D" id="1.10.287.4070">
    <property type="match status" value="1"/>
</dbReference>
<dbReference type="InterPro" id="IPR045056">
    <property type="entry name" value="Nop56/Nop58"/>
</dbReference>
<dbReference type="InterPro" id="IPR036070">
    <property type="entry name" value="Nop_dom_sf"/>
</dbReference>
<dbReference type="SUPFAM" id="SSF89124">
    <property type="entry name" value="Nop domain"/>
    <property type="match status" value="1"/>
</dbReference>
<keyword evidence="3" id="KW-0690">Ribosome biogenesis</keyword>
<sequence length="578" mass="63152">MLALFETPAGFALFKVLNEGKLDNAEELWKEFETPEVARKMVKLKAFDKFESTTDALNAATHLVDSKLPKGLRKFLKAQCKGQTLVVADSKLGKAISDKLEINCVNNAAVAELMRGLRSQLSELIVGLAGSDIVPMSLGLSHSLSRYKLKFSPDKVDTMIVQAIGLLDDLDKELNTYAMRVREWYGWHFPELAKIIQDNVQFAKAVKFMGSRTNAADLDFSAILAEEVESEMKEAAVISMGTEVSDHDMLNIKSLCDQVISLSEYRGQLFDYLRSRMNAIAPNLTVMVGELVGARLIAHAGSLINLAKHPASTVQILGAEKALFRALKTKHETPKYGLIYHASLIGQAAPKFKGKISRVLAAKSALSIRMDALGDDTSASIGIESRAKVEARLRQLEGRALGKISGAAKGKAKIESYDKDRKKDTPGLLSAAKAYNPAADSTVGVSIQPDSGKKTKDKKREVAQVVEEEVTVVQTLSSKKKSKKDKTPKAEAEAVTPVVEEIVQVKEKSKKRKVSKETAEDIQVTEAVATTTTTTTMTTTTTPSEVKSSKKKRKAEAVEEAAVEEVVQEKKKKKKVQT</sequence>
<dbReference type="PROSITE" id="PS51358">
    <property type="entry name" value="NOP"/>
    <property type="match status" value="1"/>
</dbReference>